<name>A0A8S5PF86_9CAUD</name>
<sequence>MGKYVVSADEYNYIHKVILLSNEFYDDLIHIRHAEVNKEDFYNLAGHLVVYSELHGISHEGLCNVLKDIKGIQYEDVINVLLEILSESQFVKQL</sequence>
<evidence type="ECO:0000313" key="1">
    <source>
        <dbReference type="EMBL" id="DAE05328.1"/>
    </source>
</evidence>
<protein>
    <submittedName>
        <fullName evidence="1">Uncharacterized protein</fullName>
    </submittedName>
</protein>
<reference evidence="1" key="1">
    <citation type="journal article" date="2021" name="Proc. Natl. Acad. Sci. U.S.A.">
        <title>A Catalog of Tens of Thousands of Viruses from Human Metagenomes Reveals Hidden Associations with Chronic Diseases.</title>
        <authorList>
            <person name="Tisza M.J."/>
            <person name="Buck C.B."/>
        </authorList>
    </citation>
    <scope>NUCLEOTIDE SEQUENCE</scope>
    <source>
        <strain evidence="1">CtWKa2</strain>
    </source>
</reference>
<dbReference type="EMBL" id="BK015407">
    <property type="protein sequence ID" value="DAE05328.1"/>
    <property type="molecule type" value="Genomic_DNA"/>
</dbReference>
<organism evidence="1">
    <name type="scientific">Siphoviridae sp. ctWKa2</name>
    <dbReference type="NCBI Taxonomy" id="2825537"/>
    <lineage>
        <taxon>Viruses</taxon>
        <taxon>Duplodnaviria</taxon>
        <taxon>Heunggongvirae</taxon>
        <taxon>Uroviricota</taxon>
        <taxon>Caudoviricetes</taxon>
    </lineage>
</organism>
<accession>A0A8S5PF86</accession>
<proteinExistence type="predicted"/>